<keyword evidence="2" id="KW-1185">Reference proteome</keyword>
<sequence length="147" mass="16087">MKKAALTVLLSASLLGGCGLIDGVNNTLAYVNEATEYANEANTFAEEAPALAERAITDPQAAQELETKLEGMKEDIEEFNELDAPEVASDLHQQVVDQNNRALEGIEVYLSNMENGQLDPSVLENTEVFRTLNELTSLLEQIQQFGE</sequence>
<evidence type="ECO:0000313" key="2">
    <source>
        <dbReference type="Proteomes" id="UP000198860"/>
    </source>
</evidence>
<gene>
    <name evidence="1" type="ORF">SAMN05421677_104147</name>
</gene>
<evidence type="ECO:0000313" key="1">
    <source>
        <dbReference type="EMBL" id="SDO33234.1"/>
    </source>
</evidence>
<proteinExistence type="predicted"/>
<accession>A0A1H0IP02</accession>
<evidence type="ECO:0008006" key="3">
    <source>
        <dbReference type="Google" id="ProtNLM"/>
    </source>
</evidence>
<dbReference type="OrthoDB" id="2607309at2"/>
<organism evidence="1 2">
    <name type="scientific">Halobacillus aidingensis</name>
    <dbReference type="NCBI Taxonomy" id="240303"/>
    <lineage>
        <taxon>Bacteria</taxon>
        <taxon>Bacillati</taxon>
        <taxon>Bacillota</taxon>
        <taxon>Bacilli</taxon>
        <taxon>Bacillales</taxon>
        <taxon>Bacillaceae</taxon>
        <taxon>Halobacillus</taxon>
    </lineage>
</organism>
<dbReference type="InterPro" id="IPR045956">
    <property type="entry name" value="DUF6376"/>
</dbReference>
<dbReference type="RefSeq" id="WP_089651561.1">
    <property type="nucleotide sequence ID" value="NZ_FNIZ01000004.1"/>
</dbReference>
<dbReference type="STRING" id="240303.SAMN05421677_104147"/>
<protein>
    <recommendedName>
        <fullName evidence="3">Lipoprotein</fullName>
    </recommendedName>
</protein>
<dbReference type="EMBL" id="FNIZ01000004">
    <property type="protein sequence ID" value="SDO33234.1"/>
    <property type="molecule type" value="Genomic_DNA"/>
</dbReference>
<reference evidence="2" key="1">
    <citation type="submission" date="2016-10" db="EMBL/GenBank/DDBJ databases">
        <authorList>
            <person name="Varghese N."/>
            <person name="Submissions S."/>
        </authorList>
    </citation>
    <scope>NUCLEOTIDE SEQUENCE [LARGE SCALE GENOMIC DNA]</scope>
    <source>
        <strain evidence="2">CGMCC 1.3703</strain>
    </source>
</reference>
<dbReference type="AlphaFoldDB" id="A0A1H0IP02"/>
<dbReference type="Proteomes" id="UP000198860">
    <property type="component" value="Unassembled WGS sequence"/>
</dbReference>
<dbReference type="Pfam" id="PF19903">
    <property type="entry name" value="DUF6376"/>
    <property type="match status" value="1"/>
</dbReference>
<name>A0A1H0IP02_HALAD</name>
<dbReference type="PROSITE" id="PS51257">
    <property type="entry name" value="PROKAR_LIPOPROTEIN"/>
    <property type="match status" value="1"/>
</dbReference>